<dbReference type="Pfam" id="PF13855">
    <property type="entry name" value="LRR_8"/>
    <property type="match status" value="2"/>
</dbReference>
<keyword evidence="9" id="KW-1133">Transmembrane helix</keyword>
<evidence type="ECO:0000313" key="17">
    <source>
        <dbReference type="Proteomes" id="UP000007635"/>
    </source>
</evidence>
<dbReference type="FunFam" id="3.40.50.10140:FF:000001">
    <property type="entry name" value="Toll-like receptor 2"/>
    <property type="match status" value="1"/>
</dbReference>
<dbReference type="RefSeq" id="XP_040033452.1">
    <property type="nucleotide sequence ID" value="XM_040177518.1"/>
</dbReference>
<dbReference type="KEGG" id="gat:120819813"/>
<evidence type="ECO:0000313" key="16">
    <source>
        <dbReference type="Ensembl" id="ENSGACP00000011097.2"/>
    </source>
</evidence>
<keyword evidence="4" id="KW-0433">Leucine-rich repeat</keyword>
<proteinExistence type="inferred from homology"/>
<evidence type="ECO:0000256" key="6">
    <source>
        <dbReference type="ARBA" id="ARBA00022729"/>
    </source>
</evidence>
<evidence type="ECO:0000256" key="2">
    <source>
        <dbReference type="ARBA" id="ARBA00009634"/>
    </source>
</evidence>
<dbReference type="InterPro" id="IPR000483">
    <property type="entry name" value="Cys-rich_flank_reg_C"/>
</dbReference>
<feature type="chain" id="PRO_5043388438" description="TIR domain-containing protein" evidence="14">
    <location>
        <begin position="19"/>
        <end position="907"/>
    </location>
</feature>
<reference evidence="16" key="2">
    <citation type="submission" date="2025-08" db="UniProtKB">
        <authorList>
            <consortium name="Ensembl"/>
        </authorList>
    </citation>
    <scope>IDENTIFICATION</scope>
</reference>
<dbReference type="PRINTS" id="PR01537">
    <property type="entry name" value="INTRLKN1R1F"/>
</dbReference>
<dbReference type="PROSITE" id="PS50104">
    <property type="entry name" value="TIR"/>
    <property type="match status" value="1"/>
</dbReference>
<dbReference type="InParanoid" id="G3P0H4"/>
<dbReference type="PANTHER" id="PTHR24365:SF522">
    <property type="entry name" value="LOW QUALITY PROTEIN: TOLL-LIKE RECEPTOR 13-RELATED"/>
    <property type="match status" value="1"/>
</dbReference>
<dbReference type="PANTHER" id="PTHR24365">
    <property type="entry name" value="TOLL-LIKE RECEPTOR"/>
    <property type="match status" value="1"/>
</dbReference>
<sequence>MRPTVVFLLLLNTSACCGFGFKGCSQSFPQSYVMWCFNRDIANLTDVVAGMPDNLTNINLSKNKIRIVPPGSFSRIPGLKQLDLSQNRLVSLKGGEFSGLRVLEWLNLTCNNISHIHSDALDGLAGLKTLLLTHNALATFSPRIFESLPAIDKVNLSLNKLKAFSCDDSAGSSTLSWLDLYANAVQRVNVSCFPALEYIRLSNNSQLELRADVFASNPRLKSLLCQAVRAEVLAGLSAETKRNLSWVAFSLSVEKSPLTICALLGGMDQLERLEVDLKGSRLPRDNYTLLDCDTPPMVIVEDADLGNVASVSLGRGNTSRLYLTNCGLKQISPTTFGGYRGLTTLQLNRNKLDIHSDAFEGLSRLTFLGFDSSKISDIDPNWFVPLKSLTRLSLVKNEITELPPEVFSGLSRLEQLYMQFNLLKYITGKPFSGLRRLTKLNLSLNIIDFIEVGTFDDLTMLLYLDLSGNRIKRLTPNILSGLINLRKFVLYNNRLHFNSREAPFIDLTSLEYLEMNYQGPGGQGIGTIGPHFFQGQRNLTSFTIGHSIQLDFHPDALAPLVNLRKLFIDSVVMKRTNLSAVLSPLKKLKKLTLHRIDLDALPADLLPPDNRLEVLQTMSNHLHTVDKLMLDALPRLRVFDITDNPLSCTCDNAWFKTWAIRNTQTQVSYLYSLRCDNARRSRYLWQFEDRACSYEEAAFALFVACSVADVMFVCACLAWHTQGPTLRYLLLVLRAKLRGRRRAAAKFQYDAFISYCSKDEAWVMEQLVPNLERPGEGDAGLRLCLHHRDFRPGAAVLENIEAAIHSSRHTICVVTRHFLQSEWCSVEFQLASLRLLYDGSDVLLLVFLEEIPERCLTPYTRLRKIVHKKTYLLWPETPQEQDSFWVRLIDALRDGQEGGRGGEHELA</sequence>
<dbReference type="Pfam" id="PF01582">
    <property type="entry name" value="TIR"/>
    <property type="match status" value="1"/>
</dbReference>
<dbReference type="InterPro" id="IPR000157">
    <property type="entry name" value="TIR_dom"/>
</dbReference>
<keyword evidence="3" id="KW-0399">Innate immunity</keyword>
<dbReference type="GO" id="GO:0005886">
    <property type="term" value="C:plasma membrane"/>
    <property type="evidence" value="ECO:0007669"/>
    <property type="project" value="TreeGrafter"/>
</dbReference>
<keyword evidence="13" id="KW-0395">Inflammatory response</keyword>
<dbReference type="GO" id="GO:0045087">
    <property type="term" value="P:innate immune response"/>
    <property type="evidence" value="ECO:0007669"/>
    <property type="project" value="UniProtKB-KW"/>
</dbReference>
<reference evidence="16" key="3">
    <citation type="submission" date="2025-09" db="UniProtKB">
        <authorList>
            <consortium name="Ensembl"/>
        </authorList>
    </citation>
    <scope>IDENTIFICATION</scope>
</reference>
<comment type="similarity">
    <text evidence="2">Belongs to the Toll-like receptor family.</text>
</comment>
<dbReference type="AlphaFoldDB" id="G3P0H4"/>
<evidence type="ECO:0000256" key="13">
    <source>
        <dbReference type="ARBA" id="ARBA00023198"/>
    </source>
</evidence>
<dbReference type="InterPro" id="IPR035897">
    <property type="entry name" value="Toll_tir_struct_dom_sf"/>
</dbReference>
<comment type="subcellular location">
    <subcellularLocation>
        <location evidence="1">Membrane</location>
        <topology evidence="1">Single-pass type I membrane protein</topology>
    </subcellularLocation>
</comment>
<dbReference type="InterPro" id="IPR001611">
    <property type="entry name" value="Leu-rich_rpt"/>
</dbReference>
<dbReference type="InterPro" id="IPR003591">
    <property type="entry name" value="Leu-rich_rpt_typical-subtyp"/>
</dbReference>
<dbReference type="GO" id="GO:0007165">
    <property type="term" value="P:signal transduction"/>
    <property type="evidence" value="ECO:0007669"/>
    <property type="project" value="InterPro"/>
</dbReference>
<keyword evidence="7" id="KW-0677">Repeat</keyword>
<dbReference type="InterPro" id="IPR026906">
    <property type="entry name" value="LRR_5"/>
</dbReference>
<dbReference type="eggNOG" id="KOG4641">
    <property type="taxonomic scope" value="Eukaryota"/>
</dbReference>
<dbReference type="Ensembl" id="ENSGACT00000011120.2">
    <property type="protein sequence ID" value="ENSGACP00000011097.2"/>
    <property type="gene ID" value="ENSGACG00000008397.2"/>
</dbReference>
<evidence type="ECO:0000256" key="9">
    <source>
        <dbReference type="ARBA" id="ARBA00022989"/>
    </source>
</evidence>
<dbReference type="GeneID" id="120819813"/>
<name>G3P0H4_GASAC</name>
<evidence type="ECO:0000256" key="14">
    <source>
        <dbReference type="SAM" id="SignalP"/>
    </source>
</evidence>
<keyword evidence="10" id="KW-0472">Membrane</keyword>
<evidence type="ECO:0000256" key="3">
    <source>
        <dbReference type="ARBA" id="ARBA00022588"/>
    </source>
</evidence>
<evidence type="ECO:0000256" key="10">
    <source>
        <dbReference type="ARBA" id="ARBA00023136"/>
    </source>
</evidence>
<evidence type="ECO:0000256" key="4">
    <source>
        <dbReference type="ARBA" id="ARBA00022614"/>
    </source>
</evidence>
<feature type="signal peptide" evidence="14">
    <location>
        <begin position="1"/>
        <end position="18"/>
    </location>
</feature>
<dbReference type="SMART" id="SM00082">
    <property type="entry name" value="LRRCT"/>
    <property type="match status" value="1"/>
</dbReference>
<keyword evidence="11" id="KW-0675">Receptor</keyword>
<dbReference type="GeneTree" id="ENSGT00940000164586"/>
<reference evidence="16 17" key="1">
    <citation type="journal article" date="2021" name="G3 (Bethesda)">
        <title>Improved contiguity of the threespine stickleback genome using long-read sequencing.</title>
        <authorList>
            <person name="Nath S."/>
            <person name="Shaw D.E."/>
            <person name="White M.A."/>
        </authorList>
    </citation>
    <scope>NUCLEOTIDE SEQUENCE [LARGE SCALE GENOMIC DNA]</scope>
    <source>
        <strain evidence="16 17">Lake Benthic</strain>
    </source>
</reference>
<dbReference type="Proteomes" id="UP000007635">
    <property type="component" value="Chromosome V"/>
</dbReference>
<dbReference type="SMART" id="SM00255">
    <property type="entry name" value="TIR"/>
    <property type="match status" value="1"/>
</dbReference>
<dbReference type="InterPro" id="IPR032675">
    <property type="entry name" value="LRR_dom_sf"/>
</dbReference>
<dbReference type="SUPFAM" id="SSF52058">
    <property type="entry name" value="L domain-like"/>
    <property type="match status" value="2"/>
</dbReference>
<dbReference type="GO" id="GO:0038023">
    <property type="term" value="F:signaling receptor activity"/>
    <property type="evidence" value="ECO:0007669"/>
    <property type="project" value="TreeGrafter"/>
</dbReference>
<dbReference type="Gene3D" id="3.40.50.10140">
    <property type="entry name" value="Toll/interleukin-1 receptor homology (TIR) domain"/>
    <property type="match status" value="1"/>
</dbReference>
<dbReference type="OMA" id="YNNRLHF"/>
<evidence type="ECO:0000256" key="8">
    <source>
        <dbReference type="ARBA" id="ARBA00022859"/>
    </source>
</evidence>
<evidence type="ECO:0000256" key="7">
    <source>
        <dbReference type="ARBA" id="ARBA00022737"/>
    </source>
</evidence>
<dbReference type="Gene3D" id="3.80.10.10">
    <property type="entry name" value="Ribonuclease Inhibitor"/>
    <property type="match status" value="4"/>
</dbReference>
<dbReference type="FunFam" id="3.80.10.10:FF:001164">
    <property type="entry name" value="GH01279p"/>
    <property type="match status" value="1"/>
</dbReference>
<dbReference type="PROSITE" id="PS51450">
    <property type="entry name" value="LRR"/>
    <property type="match status" value="1"/>
</dbReference>
<evidence type="ECO:0000256" key="12">
    <source>
        <dbReference type="ARBA" id="ARBA00023180"/>
    </source>
</evidence>
<dbReference type="STRING" id="69293.ENSGACP00000011097"/>
<evidence type="ECO:0000256" key="5">
    <source>
        <dbReference type="ARBA" id="ARBA00022692"/>
    </source>
</evidence>
<keyword evidence="5" id="KW-0812">Transmembrane</keyword>
<keyword evidence="12" id="KW-0325">Glycoprotein</keyword>
<keyword evidence="8" id="KW-0391">Immunity</keyword>
<dbReference type="Bgee" id="ENSGACG00000008397">
    <property type="expression patterns" value="Expressed in spleen"/>
</dbReference>
<feature type="domain" description="TIR" evidence="15">
    <location>
        <begin position="747"/>
        <end position="892"/>
    </location>
</feature>
<dbReference type="Pfam" id="PF13306">
    <property type="entry name" value="LRR_5"/>
    <property type="match status" value="1"/>
</dbReference>
<evidence type="ECO:0000259" key="15">
    <source>
        <dbReference type="PROSITE" id="PS50104"/>
    </source>
</evidence>
<protein>
    <recommendedName>
        <fullName evidence="15">TIR domain-containing protein</fullName>
    </recommendedName>
</protein>
<keyword evidence="17" id="KW-1185">Reference proteome</keyword>
<accession>G3P0H4</accession>
<dbReference type="GO" id="GO:0006954">
    <property type="term" value="P:inflammatory response"/>
    <property type="evidence" value="ECO:0007669"/>
    <property type="project" value="UniProtKB-KW"/>
</dbReference>
<dbReference type="SUPFAM" id="SSF52200">
    <property type="entry name" value="Toll/Interleukin receptor TIR domain"/>
    <property type="match status" value="1"/>
</dbReference>
<organism evidence="16 17">
    <name type="scientific">Gasterosteus aculeatus aculeatus</name>
    <name type="common">three-spined stickleback</name>
    <dbReference type="NCBI Taxonomy" id="481459"/>
    <lineage>
        <taxon>Eukaryota</taxon>
        <taxon>Metazoa</taxon>
        <taxon>Chordata</taxon>
        <taxon>Craniata</taxon>
        <taxon>Vertebrata</taxon>
        <taxon>Euteleostomi</taxon>
        <taxon>Actinopterygii</taxon>
        <taxon>Neopterygii</taxon>
        <taxon>Teleostei</taxon>
        <taxon>Neoteleostei</taxon>
        <taxon>Acanthomorphata</taxon>
        <taxon>Eupercaria</taxon>
        <taxon>Perciformes</taxon>
        <taxon>Cottioidei</taxon>
        <taxon>Gasterosteales</taxon>
        <taxon>Gasterosteidae</taxon>
        <taxon>Gasterosteus</taxon>
    </lineage>
</organism>
<evidence type="ECO:0000256" key="1">
    <source>
        <dbReference type="ARBA" id="ARBA00004479"/>
    </source>
</evidence>
<keyword evidence="6 14" id="KW-0732">Signal</keyword>
<dbReference type="SMART" id="SM00369">
    <property type="entry name" value="LRR_TYP"/>
    <property type="match status" value="13"/>
</dbReference>
<evidence type="ECO:0000256" key="11">
    <source>
        <dbReference type="ARBA" id="ARBA00023170"/>
    </source>
</evidence>